<name>A0ABW7PR08_9ACTN</name>
<protein>
    <recommendedName>
        <fullName evidence="3">MFS transporter</fullName>
    </recommendedName>
</protein>
<comment type="caution">
    <text evidence="1">The sequence shown here is derived from an EMBL/GenBank/DDBJ whole genome shotgun (WGS) entry which is preliminary data.</text>
</comment>
<feature type="non-terminal residue" evidence="1">
    <location>
        <position position="60"/>
    </location>
</feature>
<dbReference type="RefSeq" id="WP_395514054.1">
    <property type="nucleotide sequence ID" value="NZ_JBBDHD010000241.1"/>
</dbReference>
<reference evidence="1 2" key="1">
    <citation type="submission" date="2024-03" db="EMBL/GenBank/DDBJ databases">
        <title>Whole genome sequencing of Streptomyces racemochromogenes, to identify antimicrobial biosynthetic gene clusters.</title>
        <authorList>
            <person name="Suryawanshi P."/>
            <person name="Krishnaraj P.U."/>
            <person name="Arun Y.P."/>
            <person name="Suryawanshi M.P."/>
            <person name="Rakshit O."/>
        </authorList>
    </citation>
    <scope>NUCLEOTIDE SEQUENCE [LARGE SCALE GENOMIC DNA]</scope>
    <source>
        <strain evidence="1 2">AUDT626</strain>
    </source>
</reference>
<keyword evidence="2" id="KW-1185">Reference proteome</keyword>
<dbReference type="EMBL" id="JBBDHD010000241">
    <property type="protein sequence ID" value="MFH7600496.1"/>
    <property type="molecule type" value="Genomic_DNA"/>
</dbReference>
<sequence length="60" mass="6123">MSDPIRGIGVGTGSAAGPVARMASVPALPAPRPVADGARRPHQARLHFFAFATASLISGW</sequence>
<dbReference type="Proteomes" id="UP001610631">
    <property type="component" value="Unassembled WGS sequence"/>
</dbReference>
<evidence type="ECO:0000313" key="1">
    <source>
        <dbReference type="EMBL" id="MFH7600496.1"/>
    </source>
</evidence>
<organism evidence="1 2">
    <name type="scientific">Streptomyces racemochromogenes</name>
    <dbReference type="NCBI Taxonomy" id="67353"/>
    <lineage>
        <taxon>Bacteria</taxon>
        <taxon>Bacillati</taxon>
        <taxon>Actinomycetota</taxon>
        <taxon>Actinomycetes</taxon>
        <taxon>Kitasatosporales</taxon>
        <taxon>Streptomycetaceae</taxon>
        <taxon>Streptomyces</taxon>
    </lineage>
</organism>
<proteinExistence type="predicted"/>
<accession>A0ABW7PR08</accession>
<evidence type="ECO:0000313" key="2">
    <source>
        <dbReference type="Proteomes" id="UP001610631"/>
    </source>
</evidence>
<gene>
    <name evidence="1" type="ORF">WDV06_36170</name>
</gene>
<evidence type="ECO:0008006" key="3">
    <source>
        <dbReference type="Google" id="ProtNLM"/>
    </source>
</evidence>